<evidence type="ECO:0000256" key="4">
    <source>
        <dbReference type="SAM" id="Coils"/>
    </source>
</evidence>
<evidence type="ECO:0000313" key="7">
    <source>
        <dbReference type="EMBL" id="CAK0865132.1"/>
    </source>
</evidence>
<gene>
    <name evidence="7" type="ORF">PCOR1329_LOCUS52741</name>
</gene>
<feature type="compositionally biased region" description="Low complexity" evidence="5">
    <location>
        <begin position="711"/>
        <end position="725"/>
    </location>
</feature>
<reference evidence="7" key="1">
    <citation type="submission" date="2023-10" db="EMBL/GenBank/DDBJ databases">
        <authorList>
            <person name="Chen Y."/>
            <person name="Shah S."/>
            <person name="Dougan E. K."/>
            <person name="Thang M."/>
            <person name="Chan C."/>
        </authorList>
    </citation>
    <scope>NUCLEOTIDE SEQUENCE [LARGE SCALE GENOMIC DNA]</scope>
</reference>
<feature type="region of interest" description="Disordered" evidence="5">
    <location>
        <begin position="767"/>
        <end position="818"/>
    </location>
</feature>
<feature type="region of interest" description="Disordered" evidence="5">
    <location>
        <begin position="1311"/>
        <end position="1369"/>
    </location>
</feature>
<keyword evidence="2 3" id="KW-0067">ATP-binding</keyword>
<feature type="coiled-coil region" evidence="4">
    <location>
        <begin position="361"/>
        <end position="388"/>
    </location>
</feature>
<organism evidence="7 8">
    <name type="scientific">Prorocentrum cordatum</name>
    <dbReference type="NCBI Taxonomy" id="2364126"/>
    <lineage>
        <taxon>Eukaryota</taxon>
        <taxon>Sar</taxon>
        <taxon>Alveolata</taxon>
        <taxon>Dinophyceae</taxon>
        <taxon>Prorocentrales</taxon>
        <taxon>Prorocentraceae</taxon>
        <taxon>Prorocentrum</taxon>
    </lineage>
</organism>
<feature type="domain" description="Kinesin motor" evidence="6">
    <location>
        <begin position="5"/>
        <end position="345"/>
    </location>
</feature>
<dbReference type="Pfam" id="PF00225">
    <property type="entry name" value="Kinesin"/>
    <property type="match status" value="1"/>
</dbReference>
<evidence type="ECO:0000256" key="3">
    <source>
        <dbReference type="PROSITE-ProRule" id="PRU00283"/>
    </source>
</evidence>
<comment type="caution">
    <text evidence="7">The sequence shown here is derived from an EMBL/GenBank/DDBJ whole genome shotgun (WGS) entry which is preliminary data.</text>
</comment>
<evidence type="ECO:0000256" key="1">
    <source>
        <dbReference type="ARBA" id="ARBA00022741"/>
    </source>
</evidence>
<keyword evidence="1 3" id="KW-0547">Nucleotide-binding</keyword>
<evidence type="ECO:0000313" key="8">
    <source>
        <dbReference type="Proteomes" id="UP001189429"/>
    </source>
</evidence>
<dbReference type="InterPro" id="IPR036961">
    <property type="entry name" value="Kinesin_motor_dom_sf"/>
</dbReference>
<evidence type="ECO:0000259" key="6">
    <source>
        <dbReference type="PROSITE" id="PS50067"/>
    </source>
</evidence>
<dbReference type="PROSITE" id="PS00411">
    <property type="entry name" value="KINESIN_MOTOR_1"/>
    <property type="match status" value="1"/>
</dbReference>
<dbReference type="PANTHER" id="PTHR47968:SF67">
    <property type="entry name" value="KINESIN MOTOR DOMAIN-CONTAINING PROTEIN"/>
    <property type="match status" value="1"/>
</dbReference>
<dbReference type="SUPFAM" id="SSF52540">
    <property type="entry name" value="P-loop containing nucleoside triphosphate hydrolases"/>
    <property type="match status" value="1"/>
</dbReference>
<keyword evidence="3" id="KW-0505">Motor protein</keyword>
<feature type="compositionally biased region" description="Basic and acidic residues" evidence="5">
    <location>
        <begin position="1337"/>
        <end position="1357"/>
    </location>
</feature>
<feature type="compositionally biased region" description="Basic and acidic residues" evidence="5">
    <location>
        <begin position="1315"/>
        <end position="1325"/>
    </location>
</feature>
<dbReference type="EMBL" id="CAUYUJ010016420">
    <property type="protein sequence ID" value="CAK0865132.1"/>
    <property type="molecule type" value="Genomic_DNA"/>
</dbReference>
<dbReference type="Gene3D" id="3.40.850.10">
    <property type="entry name" value="Kinesin motor domain"/>
    <property type="match status" value="1"/>
</dbReference>
<dbReference type="PANTHER" id="PTHR47968">
    <property type="entry name" value="CENTROMERE PROTEIN E"/>
    <property type="match status" value="1"/>
</dbReference>
<dbReference type="InterPro" id="IPR027640">
    <property type="entry name" value="Kinesin-like_fam"/>
</dbReference>
<accession>A0ABN9UY18</accession>
<dbReference type="InterPro" id="IPR019821">
    <property type="entry name" value="Kinesin_motor_CS"/>
</dbReference>
<evidence type="ECO:0000256" key="5">
    <source>
        <dbReference type="SAM" id="MobiDB-lite"/>
    </source>
</evidence>
<feature type="compositionally biased region" description="Basic and acidic residues" evidence="5">
    <location>
        <begin position="807"/>
        <end position="818"/>
    </location>
</feature>
<dbReference type="PRINTS" id="PR00380">
    <property type="entry name" value="KINESINHEAVY"/>
</dbReference>
<feature type="region of interest" description="Disordered" evidence="5">
    <location>
        <begin position="683"/>
        <end position="730"/>
    </location>
</feature>
<dbReference type="InterPro" id="IPR056524">
    <property type="entry name" value="KIF6/9_C"/>
</dbReference>
<sequence>MVASAIKVFLRIRPSARPSKAFKKSDEGVVSFDLDQVRKVSADWEVNNNKATYQFKLDHVLDMKTTQEEVFDLVAKPVIEDVLNGINGTIFAYGQSGSGKTFTITGGAERYADRGLIPRTIAYLFEAFRQRHDATYRLHVSYLEIYNNEGYDLLSRDDSARRLEDLPKVTLREDEEGNTHLRNLDMCAAPKAEDALNLLFVGDTNRVVAETPLNDASTRSHCMFILWVESSQAGSDTVRRAKLHLVDLAGSERLSKTGAEGKLATEAKQINLSLHYLEQVIVALHDRAQGRATHVPYRNSMMTSVLRDSLGGNCRTVMVGTLAVEDTCVDESISTCRFAQRVACVKNNASINEELDPALLIKRLKKQVAELKDELKLLNSDGEEELTERDREECQKLVATYLAESDLQAAFVCGSSGRFRECFRILKETYGQRRPGGLPPAGQRGAGASRVAAPSGGAALGTLEAMVRELRQQVQQRDEEISMLLSSLGKRSKAREAQAAAKDGPVFIKAAAAAPAAQGAAAGSGGASTGAPPDAAALLLDRNQAFEVFRKSMRRSETLEGSKEATRRLVAEAKEMGEKANGARAAIAERQRHIEKLRMERALECNPRDVSAERPASPLDGPEVAALLAEIEEHKRTYHKCTERLKQAKEKIDAYRQSAEQNKERMQRDFEAWFAAAQAATASAPGPTLQGPAGGSGLPAPAATPAPAAAPAPALAAPAQGPGTLTGHAQTDGDIAELFAAVASLRSWPGMPRPNVPAATASALESPAVAAGAEPPPAAQPLAAGGWAPPAAAPGPRGGGHWAGVKVEPRSKGEDLSEPEKIERRVMWLNRNGRLAKHMDPGEVLPALDCIGFRQAMRVLRRLEEAAATVADPDEFVKDLVARSGWIWSKPDVIDDDEKVAKRVAWINQFGGLSQPIDYAAVADILDGLKVAHAMVLLRELEVQAHRIDDPTEYIRKTASLAGEDDVHIPLVDQGSSIAQRVAQLNESGVLARAIEVKDVGEDLARLGDEAAMQLLREVELKGSSVKDPTGFLKFKLKAKLATLSGATLEEVVDDETKILKRVEWLNDYGGLQQDIDYNSVAARLKGAGLDAAMAALKELEDGRKSLADPTAFLLACPRLAVQRPARGRPAPPTAAGAAEGADLQAVTRFVGFLNRNSKLKKPVKFSDVASAMDSLGPARATKVLQEMQEKGLGLDDPVAYIRAKAQQAAPFGTDDAAEEVDDVGRITKRIQWLNQFGNLSKKIKVDDVVGALYCLGLRQSMAILRGLQLQKSPPARGAGVPDPTWYIKAAVQRANGVRVAPPPAELAAEVGAEGDGHPAPEGDRAVLGATGPEAALRSRAEYNEDQGRTGDWERGGRCPPSRLPPGSN</sequence>
<name>A0ABN9UY18_9DINO</name>
<dbReference type="InterPro" id="IPR001752">
    <property type="entry name" value="Kinesin_motor_dom"/>
</dbReference>
<comment type="similarity">
    <text evidence="3">Belongs to the TRAFAC class myosin-kinesin ATPase superfamily. Kinesin family.</text>
</comment>
<feature type="binding site" evidence="3">
    <location>
        <begin position="94"/>
        <end position="101"/>
    </location>
    <ligand>
        <name>ATP</name>
        <dbReference type="ChEBI" id="CHEBI:30616"/>
    </ligand>
</feature>
<dbReference type="PROSITE" id="PS50067">
    <property type="entry name" value="KINESIN_MOTOR_2"/>
    <property type="match status" value="1"/>
</dbReference>
<dbReference type="Pfam" id="PF23735">
    <property type="entry name" value="KIF9"/>
    <property type="match status" value="1"/>
</dbReference>
<evidence type="ECO:0000256" key="2">
    <source>
        <dbReference type="ARBA" id="ARBA00022840"/>
    </source>
</evidence>
<proteinExistence type="inferred from homology"/>
<feature type="compositionally biased region" description="Low complexity" evidence="5">
    <location>
        <begin position="780"/>
        <end position="790"/>
    </location>
</feature>
<feature type="coiled-coil region" evidence="4">
    <location>
        <begin position="624"/>
        <end position="669"/>
    </location>
</feature>
<keyword evidence="8" id="KW-1185">Reference proteome</keyword>
<dbReference type="Proteomes" id="UP001189429">
    <property type="component" value="Unassembled WGS sequence"/>
</dbReference>
<feature type="region of interest" description="Disordered" evidence="5">
    <location>
        <begin position="433"/>
        <end position="453"/>
    </location>
</feature>
<dbReference type="SMART" id="SM00129">
    <property type="entry name" value="KISc"/>
    <property type="match status" value="1"/>
</dbReference>
<keyword evidence="4" id="KW-0175">Coiled coil</keyword>
<protein>
    <recommendedName>
        <fullName evidence="6">Kinesin motor domain-containing protein</fullName>
    </recommendedName>
</protein>
<dbReference type="InterPro" id="IPR027417">
    <property type="entry name" value="P-loop_NTPase"/>
</dbReference>